<reference evidence="2 3" key="1">
    <citation type="submission" date="2020-08" db="EMBL/GenBank/DDBJ databases">
        <title>Genomic Encyclopedia of Type Strains, Phase IV (KMG-IV): sequencing the most valuable type-strain genomes for metagenomic binning, comparative biology and taxonomic classification.</title>
        <authorList>
            <person name="Goeker M."/>
        </authorList>
    </citation>
    <scope>NUCLEOTIDE SEQUENCE [LARGE SCALE GENOMIC DNA]</scope>
    <source>
        <strain evidence="2 3">DSM 23240</strain>
    </source>
</reference>
<keyword evidence="3" id="KW-1185">Reference proteome</keyword>
<feature type="chain" id="PRO_5032657873" description="DUF4148 domain-containing protein" evidence="1">
    <location>
        <begin position="26"/>
        <end position="131"/>
    </location>
</feature>
<evidence type="ECO:0000313" key="3">
    <source>
        <dbReference type="Proteomes" id="UP000571084"/>
    </source>
</evidence>
<evidence type="ECO:0000313" key="2">
    <source>
        <dbReference type="EMBL" id="MBB5199611.1"/>
    </source>
</evidence>
<feature type="signal peptide" evidence="1">
    <location>
        <begin position="1"/>
        <end position="25"/>
    </location>
</feature>
<comment type="caution">
    <text evidence="2">The sequence shown here is derived from an EMBL/GenBank/DDBJ whole genome shotgun (WGS) entry which is preliminary data.</text>
</comment>
<dbReference type="Proteomes" id="UP000571084">
    <property type="component" value="Unassembled WGS sequence"/>
</dbReference>
<sequence length="131" mass="13954">MNIQKLLISAAFVATTAAVAGSAFAEATYPVETPTVSTKTRAEVIAQLTQAGDEGRLNYARNLYPVTPVVASTKTRAEVIAELTQAQDEGRMNYARNLYPATPVSASTKTRAQVRAEVALADTDQYLTGSN</sequence>
<evidence type="ECO:0008006" key="4">
    <source>
        <dbReference type="Google" id="ProtNLM"/>
    </source>
</evidence>
<dbReference type="Pfam" id="PF13663">
    <property type="entry name" value="DUF4148"/>
    <property type="match status" value="2"/>
</dbReference>
<dbReference type="InterPro" id="IPR025421">
    <property type="entry name" value="DUF4148"/>
</dbReference>
<gene>
    <name evidence="2" type="ORF">HNR39_001443</name>
</gene>
<organism evidence="2 3">
    <name type="scientific">Glaciimonas immobilis</name>
    <dbReference type="NCBI Taxonomy" id="728004"/>
    <lineage>
        <taxon>Bacteria</taxon>
        <taxon>Pseudomonadati</taxon>
        <taxon>Pseudomonadota</taxon>
        <taxon>Betaproteobacteria</taxon>
        <taxon>Burkholderiales</taxon>
        <taxon>Oxalobacteraceae</taxon>
        <taxon>Glaciimonas</taxon>
    </lineage>
</organism>
<accession>A0A840RSP4</accession>
<dbReference type="EMBL" id="JACHHQ010000003">
    <property type="protein sequence ID" value="MBB5199611.1"/>
    <property type="molecule type" value="Genomic_DNA"/>
</dbReference>
<protein>
    <recommendedName>
        <fullName evidence="4">DUF4148 domain-containing protein</fullName>
    </recommendedName>
</protein>
<proteinExistence type="predicted"/>
<evidence type="ECO:0000256" key="1">
    <source>
        <dbReference type="SAM" id="SignalP"/>
    </source>
</evidence>
<dbReference type="RefSeq" id="WP_168056542.1">
    <property type="nucleotide sequence ID" value="NZ_JAAOZT010000010.1"/>
</dbReference>
<keyword evidence="1" id="KW-0732">Signal</keyword>
<dbReference type="AlphaFoldDB" id="A0A840RSP4"/>
<name>A0A840RSP4_9BURK</name>